<keyword evidence="14" id="KW-0813">Transport</keyword>
<evidence type="ECO:0000256" key="9">
    <source>
        <dbReference type="ARBA" id="ARBA00023002"/>
    </source>
</evidence>
<evidence type="ECO:0000256" key="2">
    <source>
        <dbReference type="ARBA" id="ARBA00009295"/>
    </source>
</evidence>
<evidence type="ECO:0000256" key="1">
    <source>
        <dbReference type="ARBA" id="ARBA00004141"/>
    </source>
</evidence>
<dbReference type="GO" id="GO:0005506">
    <property type="term" value="F:iron ion binding"/>
    <property type="evidence" value="ECO:0007669"/>
    <property type="project" value="TreeGrafter"/>
</dbReference>
<gene>
    <name evidence="18" type="ORF">BDZ94DRAFT_1160945</name>
</gene>
<dbReference type="GO" id="GO:0020037">
    <property type="term" value="F:heme binding"/>
    <property type="evidence" value="ECO:0007669"/>
    <property type="project" value="InterPro"/>
</dbReference>
<keyword evidence="8 16" id="KW-1133">Transmembrane helix</keyword>
<evidence type="ECO:0000256" key="10">
    <source>
        <dbReference type="ARBA" id="ARBA00023004"/>
    </source>
</evidence>
<evidence type="ECO:0000256" key="14">
    <source>
        <dbReference type="PIRNR" id="PIRNR000345"/>
    </source>
</evidence>
<dbReference type="InterPro" id="IPR018506">
    <property type="entry name" value="Cyt_B5_heme-BS"/>
</dbReference>
<evidence type="ECO:0000256" key="11">
    <source>
        <dbReference type="ARBA" id="ARBA00023098"/>
    </source>
</evidence>
<dbReference type="InterPro" id="IPR001199">
    <property type="entry name" value="Cyt_B5-like_heme/steroid-bd"/>
</dbReference>
<dbReference type="Gene3D" id="3.10.120.10">
    <property type="entry name" value="Cytochrome b5-like heme/steroid binding domain"/>
    <property type="match status" value="1"/>
</dbReference>
<dbReference type="EMBL" id="MU150250">
    <property type="protein sequence ID" value="KAF9465006.1"/>
    <property type="molecule type" value="Genomic_DNA"/>
</dbReference>
<comment type="catalytic activity">
    <reaction evidence="14">
        <text>octadecanoyl-CoA + 2 Fe(II)-[cytochrome b5] + O2 + 2 H(+) = (9Z)-octadecenoyl-CoA + 2 Fe(III)-[cytochrome b5] + 2 H2O</text>
        <dbReference type="Rhea" id="RHEA:19721"/>
        <dbReference type="Rhea" id="RHEA-COMP:10438"/>
        <dbReference type="Rhea" id="RHEA-COMP:10439"/>
        <dbReference type="ChEBI" id="CHEBI:15377"/>
        <dbReference type="ChEBI" id="CHEBI:15378"/>
        <dbReference type="ChEBI" id="CHEBI:15379"/>
        <dbReference type="ChEBI" id="CHEBI:29033"/>
        <dbReference type="ChEBI" id="CHEBI:29034"/>
        <dbReference type="ChEBI" id="CHEBI:57387"/>
        <dbReference type="ChEBI" id="CHEBI:57394"/>
        <dbReference type="EC" id="1.14.19.1"/>
    </reaction>
</comment>
<evidence type="ECO:0000256" key="8">
    <source>
        <dbReference type="ARBA" id="ARBA00022989"/>
    </source>
</evidence>
<comment type="similarity">
    <text evidence="2 14">Belongs to the fatty acid desaturase type 1 family.</text>
</comment>
<evidence type="ECO:0000313" key="18">
    <source>
        <dbReference type="EMBL" id="KAF9465006.1"/>
    </source>
</evidence>
<dbReference type="SUPFAM" id="SSF55856">
    <property type="entry name" value="Cytochrome b5-like heme/steroid binding domain"/>
    <property type="match status" value="1"/>
</dbReference>
<feature type="transmembrane region" description="Helical" evidence="16">
    <location>
        <begin position="192"/>
        <end position="213"/>
    </location>
</feature>
<evidence type="ECO:0000259" key="17">
    <source>
        <dbReference type="PROSITE" id="PS50255"/>
    </source>
</evidence>
<organism evidence="18 19">
    <name type="scientific">Collybia nuda</name>
    <dbReference type="NCBI Taxonomy" id="64659"/>
    <lineage>
        <taxon>Eukaryota</taxon>
        <taxon>Fungi</taxon>
        <taxon>Dikarya</taxon>
        <taxon>Basidiomycota</taxon>
        <taxon>Agaricomycotina</taxon>
        <taxon>Agaricomycetes</taxon>
        <taxon>Agaricomycetidae</taxon>
        <taxon>Agaricales</taxon>
        <taxon>Tricholomatineae</taxon>
        <taxon>Clitocybaceae</taxon>
        <taxon>Collybia</taxon>
    </lineage>
</organism>
<keyword evidence="4 14" id="KW-0349">Heme</keyword>
<name>A0A9P6CGA3_9AGAR</name>
<keyword evidence="6 14" id="KW-0479">Metal-binding</keyword>
<dbReference type="Pfam" id="PF00173">
    <property type="entry name" value="Cyt-b5"/>
    <property type="match status" value="1"/>
</dbReference>
<sequence length="477" mass="55151">MGVPTPPMTPPLTPSQLRQPPPVEIENYVTRTLRNQEVLPPLDRHNWFKEMIWLHVIFIIFTPVVGFWGAYHTKLVWKTGFFSVFYYFFTGLGITAGYHRLWAHRCYNATKPLQYVLALAGAGAVQGSIKWWCRDHRAHHRYTDTDLDPYNAHRGLYWSHVGWIMTKPRTRPGMADVSDLKKSHIVQWQHKYFIPCLLLMGFVLPTIIPWLLWGDLRGGIVYAAILRLVFVHHSTFCVNSLAHWLGEAPFDDKHTPRDHLVTALVTIGEGYHNFHHQFPMDYRNAIKWYQYDPTKWFIWGCKQIGLASHLKVFPANEIRKGQLTMRLKELREIQQDLVWPEGRNELPIVSWAEFQEHSGKAPLILISGFIHDVSDFLNDHPGGRNHLTQYIGQDATSAFFGGIYDHSNAAHNLLAMKRVGVLHGGHPHALDDRFIPPSQKLRIAEYNELVTNIPMDCEQTLLSGDLKRRRNAGHNYE</sequence>
<keyword evidence="11 14" id="KW-0443">Lipid metabolism</keyword>
<evidence type="ECO:0000313" key="19">
    <source>
        <dbReference type="Proteomes" id="UP000807353"/>
    </source>
</evidence>
<dbReference type="PIRSF" id="PIRSF000345">
    <property type="entry name" value="OLE1"/>
    <property type="match status" value="1"/>
</dbReference>
<dbReference type="InterPro" id="IPR005804">
    <property type="entry name" value="FA_desaturase_dom"/>
</dbReference>
<comment type="caution">
    <text evidence="18">The sequence shown here is derived from an EMBL/GenBank/DDBJ whole genome shotgun (WGS) entry which is preliminary data.</text>
</comment>
<keyword evidence="10 14" id="KW-0408">Iron</keyword>
<dbReference type="AlphaFoldDB" id="A0A9P6CGA3"/>
<feature type="transmembrane region" description="Helical" evidence="16">
    <location>
        <begin position="52"/>
        <end position="71"/>
    </location>
</feature>
<dbReference type="Pfam" id="PF00487">
    <property type="entry name" value="FA_desaturase"/>
    <property type="match status" value="1"/>
</dbReference>
<evidence type="ECO:0000256" key="12">
    <source>
        <dbReference type="ARBA" id="ARBA00023136"/>
    </source>
</evidence>
<dbReference type="EC" id="1.14.19.1" evidence="14"/>
<dbReference type="SMART" id="SM01117">
    <property type="entry name" value="Cyt-b5"/>
    <property type="match status" value="1"/>
</dbReference>
<comment type="subcellular location">
    <subcellularLocation>
        <location evidence="1">Membrane</location>
        <topology evidence="1">Multi-pass membrane protein</topology>
    </subcellularLocation>
</comment>
<keyword evidence="3 14" id="KW-0444">Lipid biosynthesis</keyword>
<keyword evidence="9 14" id="KW-0560">Oxidoreductase</keyword>
<dbReference type="GO" id="GO:0004768">
    <property type="term" value="F:stearoyl-CoA 9-desaturase activity"/>
    <property type="evidence" value="ECO:0007669"/>
    <property type="project" value="UniProtKB-UniRule"/>
</dbReference>
<feature type="region of interest" description="Disordered" evidence="15">
    <location>
        <begin position="1"/>
        <end position="20"/>
    </location>
</feature>
<evidence type="ECO:0000256" key="7">
    <source>
        <dbReference type="ARBA" id="ARBA00022832"/>
    </source>
</evidence>
<feature type="domain" description="Cytochrome b5 heme-binding" evidence="17">
    <location>
        <begin position="346"/>
        <end position="423"/>
    </location>
</feature>
<dbReference type="PROSITE" id="PS50255">
    <property type="entry name" value="CYTOCHROME_B5_2"/>
    <property type="match status" value="1"/>
</dbReference>
<reference evidence="18" key="1">
    <citation type="submission" date="2020-11" db="EMBL/GenBank/DDBJ databases">
        <authorList>
            <consortium name="DOE Joint Genome Institute"/>
            <person name="Ahrendt S."/>
            <person name="Riley R."/>
            <person name="Andreopoulos W."/>
            <person name="Labutti K."/>
            <person name="Pangilinan J."/>
            <person name="Ruiz-Duenas F.J."/>
            <person name="Barrasa J.M."/>
            <person name="Sanchez-Garcia M."/>
            <person name="Camarero S."/>
            <person name="Miyauchi S."/>
            <person name="Serrano A."/>
            <person name="Linde D."/>
            <person name="Babiker R."/>
            <person name="Drula E."/>
            <person name="Ayuso-Fernandez I."/>
            <person name="Pacheco R."/>
            <person name="Padilla G."/>
            <person name="Ferreira P."/>
            <person name="Barriuso J."/>
            <person name="Kellner H."/>
            <person name="Castanera R."/>
            <person name="Alfaro M."/>
            <person name="Ramirez L."/>
            <person name="Pisabarro A.G."/>
            <person name="Kuo A."/>
            <person name="Tritt A."/>
            <person name="Lipzen A."/>
            <person name="He G."/>
            <person name="Yan M."/>
            <person name="Ng V."/>
            <person name="Cullen D."/>
            <person name="Martin F."/>
            <person name="Rosso M.-N."/>
            <person name="Henrissat B."/>
            <person name="Hibbett D."/>
            <person name="Martinez A.T."/>
            <person name="Grigoriev I.V."/>
        </authorList>
    </citation>
    <scope>NUCLEOTIDE SEQUENCE</scope>
    <source>
        <strain evidence="18">CBS 247.69</strain>
    </source>
</reference>
<feature type="transmembrane region" description="Helical" evidence="16">
    <location>
        <begin position="113"/>
        <end position="133"/>
    </location>
</feature>
<comment type="function">
    <text evidence="14">Stearoyl-CoA desaturase that utilizes O(2) and electrons from reduced cytochrome b5 to introduce the first double bond into saturated fatty acyl-CoA substrates.</text>
</comment>
<dbReference type="PANTHER" id="PTHR11351:SF31">
    <property type="entry name" value="DESATURASE 1, ISOFORM A-RELATED"/>
    <property type="match status" value="1"/>
</dbReference>
<keyword evidence="14" id="KW-0249">Electron transport</keyword>
<dbReference type="InterPro" id="IPR009160">
    <property type="entry name" value="Acyl-CoA_deSatase_haem/ster-bd"/>
</dbReference>
<dbReference type="GO" id="GO:0005789">
    <property type="term" value="C:endoplasmic reticulum membrane"/>
    <property type="evidence" value="ECO:0007669"/>
    <property type="project" value="TreeGrafter"/>
</dbReference>
<keyword evidence="12 16" id="KW-0472">Membrane</keyword>
<evidence type="ECO:0000256" key="4">
    <source>
        <dbReference type="ARBA" id="ARBA00022617"/>
    </source>
</evidence>
<dbReference type="InterPro" id="IPR036400">
    <property type="entry name" value="Cyt_B5-like_heme/steroid_sf"/>
</dbReference>
<keyword evidence="13 14" id="KW-0275">Fatty acid biosynthesis</keyword>
<dbReference type="InterPro" id="IPR015876">
    <property type="entry name" value="Acyl-CoA_DS"/>
</dbReference>
<proteinExistence type="inferred from homology"/>
<keyword evidence="19" id="KW-1185">Reference proteome</keyword>
<evidence type="ECO:0000256" key="13">
    <source>
        <dbReference type="ARBA" id="ARBA00023160"/>
    </source>
</evidence>
<dbReference type="GO" id="GO:0006636">
    <property type="term" value="P:unsaturated fatty acid biosynthetic process"/>
    <property type="evidence" value="ECO:0007669"/>
    <property type="project" value="UniProtKB-UniRule"/>
</dbReference>
<evidence type="ECO:0000256" key="16">
    <source>
        <dbReference type="SAM" id="Phobius"/>
    </source>
</evidence>
<dbReference type="Proteomes" id="UP000807353">
    <property type="component" value="Unassembled WGS sequence"/>
</dbReference>
<keyword evidence="7 14" id="KW-0276">Fatty acid metabolism</keyword>
<comment type="cofactor">
    <cofactor evidence="14">
        <name>Fe(2+)</name>
        <dbReference type="ChEBI" id="CHEBI:29033"/>
    </cofactor>
    <text evidence="14">Expected to bind 2 Fe(2+) ions per subunit.</text>
</comment>
<dbReference type="InterPro" id="IPR001522">
    <property type="entry name" value="FADS-1_CS"/>
</dbReference>
<evidence type="ECO:0000256" key="15">
    <source>
        <dbReference type="SAM" id="MobiDB-lite"/>
    </source>
</evidence>
<keyword evidence="5 16" id="KW-0812">Transmembrane</keyword>
<dbReference type="PRINTS" id="PR00075">
    <property type="entry name" value="FACDDSATRASE"/>
</dbReference>
<accession>A0A9P6CGA3</accession>
<dbReference type="PROSITE" id="PS00476">
    <property type="entry name" value="FATTY_ACID_DESATUR_1"/>
    <property type="match status" value="1"/>
</dbReference>
<evidence type="ECO:0000256" key="6">
    <source>
        <dbReference type="ARBA" id="ARBA00022723"/>
    </source>
</evidence>
<dbReference type="OrthoDB" id="10260134at2759"/>
<evidence type="ECO:0000256" key="5">
    <source>
        <dbReference type="ARBA" id="ARBA00022692"/>
    </source>
</evidence>
<dbReference type="PANTHER" id="PTHR11351">
    <property type="entry name" value="ACYL-COA DESATURASE"/>
    <property type="match status" value="1"/>
</dbReference>
<dbReference type="PROSITE" id="PS00191">
    <property type="entry name" value="CYTOCHROME_B5_1"/>
    <property type="match status" value="1"/>
</dbReference>
<feature type="transmembrane region" description="Helical" evidence="16">
    <location>
        <begin position="83"/>
        <end position="101"/>
    </location>
</feature>
<dbReference type="CDD" id="cd03505">
    <property type="entry name" value="Delta9-FADS-like"/>
    <property type="match status" value="1"/>
</dbReference>
<evidence type="ECO:0000256" key="3">
    <source>
        <dbReference type="ARBA" id="ARBA00022516"/>
    </source>
</evidence>
<protein>
    <recommendedName>
        <fullName evidence="14">Acyl-CoA desaturase</fullName>
        <ecNumber evidence="14">1.14.19.1</ecNumber>
    </recommendedName>
</protein>